<keyword evidence="1" id="KW-0472">Membrane</keyword>
<evidence type="ECO:0008006" key="4">
    <source>
        <dbReference type="Google" id="ProtNLM"/>
    </source>
</evidence>
<organism evidence="2 3">
    <name type="scientific">Nocardiopsis lambiniae</name>
    <dbReference type="NCBI Taxonomy" id="3075539"/>
    <lineage>
        <taxon>Bacteria</taxon>
        <taxon>Bacillati</taxon>
        <taxon>Actinomycetota</taxon>
        <taxon>Actinomycetes</taxon>
        <taxon>Streptosporangiales</taxon>
        <taxon>Nocardiopsidaceae</taxon>
        <taxon>Nocardiopsis</taxon>
    </lineage>
</organism>
<feature type="transmembrane region" description="Helical" evidence="1">
    <location>
        <begin position="47"/>
        <end position="67"/>
    </location>
</feature>
<feature type="transmembrane region" description="Helical" evidence="1">
    <location>
        <begin position="20"/>
        <end position="41"/>
    </location>
</feature>
<feature type="transmembrane region" description="Helical" evidence="1">
    <location>
        <begin position="79"/>
        <end position="103"/>
    </location>
</feature>
<feature type="transmembrane region" description="Helical" evidence="1">
    <location>
        <begin position="109"/>
        <end position="131"/>
    </location>
</feature>
<reference evidence="3" key="1">
    <citation type="submission" date="2023-07" db="EMBL/GenBank/DDBJ databases">
        <title>30 novel species of actinomycetes from the DSMZ collection.</title>
        <authorList>
            <person name="Nouioui I."/>
        </authorList>
    </citation>
    <scope>NUCLEOTIDE SEQUENCE [LARGE SCALE GENOMIC DNA]</scope>
    <source>
        <strain evidence="3">DSM 44743</strain>
    </source>
</reference>
<dbReference type="RefSeq" id="WP_311511153.1">
    <property type="nucleotide sequence ID" value="NZ_JAVREP010000004.1"/>
</dbReference>
<evidence type="ECO:0000256" key="1">
    <source>
        <dbReference type="SAM" id="Phobius"/>
    </source>
</evidence>
<sequence>MTSRTASAGIDTVRPLRLVLGVDAAACLASGALLTVASPWLTDLLGLPLALSVTAGILLLVFGAWLASMAGGRGPTRPGVRTVIAVNAVWVVASLALAAGLLIDPTGLGVAFLVAQAVAVAVLTVLEAVALRRADLS</sequence>
<keyword evidence="3" id="KW-1185">Reference proteome</keyword>
<dbReference type="Proteomes" id="UP001183390">
    <property type="component" value="Unassembled WGS sequence"/>
</dbReference>
<name>A0ABU2M705_9ACTN</name>
<comment type="caution">
    <text evidence="2">The sequence shown here is derived from an EMBL/GenBank/DDBJ whole genome shotgun (WGS) entry which is preliminary data.</text>
</comment>
<proteinExistence type="predicted"/>
<dbReference type="EMBL" id="JAVREP010000004">
    <property type="protein sequence ID" value="MDT0328432.1"/>
    <property type="molecule type" value="Genomic_DNA"/>
</dbReference>
<evidence type="ECO:0000313" key="3">
    <source>
        <dbReference type="Proteomes" id="UP001183390"/>
    </source>
</evidence>
<gene>
    <name evidence="2" type="ORF">RM479_08405</name>
</gene>
<keyword evidence="1" id="KW-0812">Transmembrane</keyword>
<evidence type="ECO:0000313" key="2">
    <source>
        <dbReference type="EMBL" id="MDT0328432.1"/>
    </source>
</evidence>
<accession>A0ABU2M705</accession>
<protein>
    <recommendedName>
        <fullName evidence="4">Integral membrane protein</fullName>
    </recommendedName>
</protein>
<keyword evidence="1" id="KW-1133">Transmembrane helix</keyword>